<evidence type="ECO:0000256" key="1">
    <source>
        <dbReference type="ARBA" id="ARBA00022617"/>
    </source>
</evidence>
<accession>A0A2W5B9F2</accession>
<evidence type="ECO:0000313" key="7">
    <source>
        <dbReference type="EMBL" id="PZP03411.1"/>
    </source>
</evidence>
<dbReference type="GO" id="GO:0020037">
    <property type="term" value="F:heme binding"/>
    <property type="evidence" value="ECO:0007669"/>
    <property type="project" value="TreeGrafter"/>
</dbReference>
<keyword evidence="1 4" id="KW-0349">Heme</keyword>
<dbReference type="InterPro" id="IPR002051">
    <property type="entry name" value="Haem_Oase"/>
</dbReference>
<dbReference type="Pfam" id="PF01126">
    <property type="entry name" value="Heme_oxygenase"/>
    <property type="match status" value="1"/>
</dbReference>
<feature type="binding site" evidence="4">
    <location>
        <position position="174"/>
    </location>
    <ligand>
        <name>heme b</name>
        <dbReference type="ChEBI" id="CHEBI:60344"/>
    </ligand>
</feature>
<dbReference type="GO" id="GO:0006979">
    <property type="term" value="P:response to oxidative stress"/>
    <property type="evidence" value="ECO:0007669"/>
    <property type="project" value="TreeGrafter"/>
</dbReference>
<dbReference type="Gene3D" id="1.20.910.10">
    <property type="entry name" value="Heme oxygenase-like"/>
    <property type="match status" value="1"/>
</dbReference>
<dbReference type="PANTHER" id="PTHR10720:SF0">
    <property type="entry name" value="HEME OXYGENASE"/>
    <property type="match status" value="1"/>
</dbReference>
<gene>
    <name evidence="7" type="ORF">DI609_01050</name>
</gene>
<keyword evidence="3 5" id="KW-0408">Iron</keyword>
<dbReference type="EMBL" id="QFNY01000012">
    <property type="protein sequence ID" value="PZP03411.1"/>
    <property type="molecule type" value="Genomic_DNA"/>
</dbReference>
<feature type="binding site" description="axial binding residue" evidence="5">
    <location>
        <position position="18"/>
    </location>
    <ligand>
        <name>heme b</name>
        <dbReference type="ChEBI" id="CHEBI:60344"/>
    </ligand>
    <ligandPart>
        <name>Fe</name>
        <dbReference type="ChEBI" id="CHEBI:18248"/>
    </ligandPart>
</feature>
<evidence type="ECO:0000256" key="5">
    <source>
        <dbReference type="PIRSR" id="PIRSR000343-2"/>
    </source>
</evidence>
<protein>
    <submittedName>
        <fullName evidence="7">Biliverdin-producing heme oxygenase</fullName>
    </submittedName>
</protein>
<dbReference type="InterPro" id="IPR016084">
    <property type="entry name" value="Haem_Oase-like_multi-hlx"/>
</dbReference>
<evidence type="ECO:0000313" key="8">
    <source>
        <dbReference type="Proteomes" id="UP000249451"/>
    </source>
</evidence>
<dbReference type="GO" id="GO:0046872">
    <property type="term" value="F:metal ion binding"/>
    <property type="evidence" value="ECO:0007669"/>
    <property type="project" value="UniProtKB-KW"/>
</dbReference>
<name>A0A2W5B9F2_9CORY</name>
<organism evidence="7 8">
    <name type="scientific">Corynebacterium urealyticum</name>
    <dbReference type="NCBI Taxonomy" id="43771"/>
    <lineage>
        <taxon>Bacteria</taxon>
        <taxon>Bacillati</taxon>
        <taxon>Actinomycetota</taxon>
        <taxon>Actinomycetes</taxon>
        <taxon>Mycobacteriales</taxon>
        <taxon>Corynebacteriaceae</taxon>
        <taxon>Corynebacterium</taxon>
    </lineage>
</organism>
<dbReference type="CDD" id="cd19165">
    <property type="entry name" value="HemeO"/>
    <property type="match status" value="1"/>
</dbReference>
<dbReference type="PIRSF" id="PIRSF000343">
    <property type="entry name" value="Haem_Oase"/>
    <property type="match status" value="1"/>
</dbReference>
<dbReference type="SUPFAM" id="SSF48613">
    <property type="entry name" value="Heme oxygenase-like"/>
    <property type="match status" value="1"/>
</dbReference>
<dbReference type="PANTHER" id="PTHR10720">
    <property type="entry name" value="HEME OXYGENASE"/>
    <property type="match status" value="1"/>
</dbReference>
<sequence length="216" mass="23540">MTTTPLSQMLREETARAHASAEGSDFMTRLMAGELSAEALATFTGQLWFIYEALERAVRTVADTRIAGAVADPRLERRDALELDLAEMYGPQWRDEVRILPATARYVARLESLDTPGSEPRVVAHHYVRYLGDISGGQVIAARLGALYGIDPDALNFYNFAAIGKIPPYRSAYRKALDELALSDAQRAALIAEAQAAFACNSAVFAELAKLYPGAA</sequence>
<evidence type="ECO:0000256" key="2">
    <source>
        <dbReference type="ARBA" id="ARBA00022723"/>
    </source>
</evidence>
<reference evidence="7 8" key="1">
    <citation type="submission" date="2017-11" db="EMBL/GenBank/DDBJ databases">
        <title>Infants hospitalized years apart are colonized by the same room-sourced microbial strains.</title>
        <authorList>
            <person name="Brooks B."/>
            <person name="Olm M.R."/>
            <person name="Firek B.A."/>
            <person name="Baker R."/>
            <person name="Thomas B.C."/>
            <person name="Morowitz M.J."/>
            <person name="Banfield J.F."/>
        </authorList>
    </citation>
    <scope>NUCLEOTIDE SEQUENCE [LARGE SCALE GENOMIC DNA]</scope>
    <source>
        <strain evidence="7">S2_012_000_R3_87</strain>
    </source>
</reference>
<evidence type="ECO:0000256" key="3">
    <source>
        <dbReference type="ARBA" id="ARBA00023004"/>
    </source>
</evidence>
<dbReference type="GO" id="GO:0004392">
    <property type="term" value="F:heme oxygenase (decyclizing) activity"/>
    <property type="evidence" value="ECO:0007669"/>
    <property type="project" value="InterPro"/>
</dbReference>
<evidence type="ECO:0000256" key="4">
    <source>
        <dbReference type="PIRSR" id="PIRSR000343-1"/>
    </source>
</evidence>
<feature type="binding site" evidence="4">
    <location>
        <position position="11"/>
    </location>
    <ligand>
        <name>heme b</name>
        <dbReference type="ChEBI" id="CHEBI:60344"/>
    </ligand>
</feature>
<dbReference type="InterPro" id="IPR016053">
    <property type="entry name" value="Haem_Oase-like"/>
</dbReference>
<evidence type="ECO:0000256" key="6">
    <source>
        <dbReference type="SAM" id="MobiDB-lite"/>
    </source>
</evidence>
<feature type="binding site" evidence="4">
    <location>
        <position position="127"/>
    </location>
    <ligand>
        <name>heme b</name>
        <dbReference type="ChEBI" id="CHEBI:60344"/>
    </ligand>
</feature>
<keyword evidence="2 5" id="KW-0479">Metal-binding</keyword>
<dbReference type="Proteomes" id="UP000249451">
    <property type="component" value="Unassembled WGS sequence"/>
</dbReference>
<dbReference type="AlphaFoldDB" id="A0A2W5B9F2"/>
<comment type="caution">
    <text evidence="7">The sequence shown here is derived from an EMBL/GenBank/DDBJ whole genome shotgun (WGS) entry which is preliminary data.</text>
</comment>
<dbReference type="PRINTS" id="PR00088">
    <property type="entry name" value="HAEMOXYGNASE"/>
</dbReference>
<proteinExistence type="predicted"/>
<dbReference type="GO" id="GO:0042167">
    <property type="term" value="P:heme catabolic process"/>
    <property type="evidence" value="ECO:0007669"/>
    <property type="project" value="TreeGrafter"/>
</dbReference>
<dbReference type="GO" id="GO:0006788">
    <property type="term" value="P:heme oxidation"/>
    <property type="evidence" value="ECO:0007669"/>
    <property type="project" value="InterPro"/>
</dbReference>
<feature type="region of interest" description="Disordered" evidence="6">
    <location>
        <begin position="1"/>
        <end position="20"/>
    </location>
</feature>